<gene>
    <name evidence="2" type="ORF">SAMN03159343_1612</name>
</gene>
<name>A0A1G4XWL1_9ACTN</name>
<dbReference type="SUPFAM" id="SSF52980">
    <property type="entry name" value="Restriction endonuclease-like"/>
    <property type="match status" value="1"/>
</dbReference>
<dbReference type="Pfam" id="PF04480">
    <property type="entry name" value="DUF559"/>
    <property type="match status" value="1"/>
</dbReference>
<evidence type="ECO:0000259" key="1">
    <source>
        <dbReference type="Pfam" id="PF04480"/>
    </source>
</evidence>
<reference evidence="3" key="1">
    <citation type="submission" date="2016-10" db="EMBL/GenBank/DDBJ databases">
        <authorList>
            <person name="Varghese N."/>
            <person name="Submissions S."/>
        </authorList>
    </citation>
    <scope>NUCLEOTIDE SEQUENCE [LARGE SCALE GENOMIC DNA]</scope>
    <source>
        <strain evidence="3">DSM 45722</strain>
    </source>
</reference>
<keyword evidence="2" id="KW-0378">Hydrolase</keyword>
<sequence length="278" mass="29039">MGRVFRGSDAVARGLLTPAQLRSSAWQRPLRGVYADADLPAGTLLQVRAAALVLPAGAAFSGRTAAWVHGVATAVDVGDPVEVSVPAPARWGPVAGLVVRRVSLAPHEVVLVRGVRCTSPLRTAVDVARSGPAEVTVPVLDPLLARTGVLVGDVLAAAVPGSAPEALEAVCWADPRAESPPESLVRVQLRRRGLVPVPQFVVRDARGAFVARVDLAFPAHRVAVEYDGAWHAERGQFAKDRRRLNALLAAGWRVVHVTAADLRSPDAVAAGITAALAA</sequence>
<keyword evidence="3" id="KW-1185">Reference proteome</keyword>
<protein>
    <submittedName>
        <fullName evidence="2">T/G mismatch-specific endonuclease</fullName>
    </submittedName>
</protein>
<keyword evidence="2" id="KW-0255">Endonuclease</keyword>
<evidence type="ECO:0000313" key="3">
    <source>
        <dbReference type="Proteomes" id="UP000198981"/>
    </source>
</evidence>
<proteinExistence type="predicted"/>
<accession>A0A1G4XWL1</accession>
<evidence type="ECO:0000313" key="2">
    <source>
        <dbReference type="EMBL" id="SCX45543.1"/>
    </source>
</evidence>
<dbReference type="AlphaFoldDB" id="A0A1G4XWL1"/>
<dbReference type="GO" id="GO:0004519">
    <property type="term" value="F:endonuclease activity"/>
    <property type="evidence" value="ECO:0007669"/>
    <property type="project" value="UniProtKB-KW"/>
</dbReference>
<dbReference type="Proteomes" id="UP000198981">
    <property type="component" value="Unassembled WGS sequence"/>
</dbReference>
<dbReference type="InterPro" id="IPR011335">
    <property type="entry name" value="Restrct_endonuc-II-like"/>
</dbReference>
<keyword evidence="2" id="KW-0540">Nuclease</keyword>
<dbReference type="Gene3D" id="3.40.960.10">
    <property type="entry name" value="VSR Endonuclease"/>
    <property type="match status" value="1"/>
</dbReference>
<dbReference type="STRING" id="1960309.SAMN03159343_1612"/>
<dbReference type="EMBL" id="FMUH01000002">
    <property type="protein sequence ID" value="SCX45543.1"/>
    <property type="molecule type" value="Genomic_DNA"/>
</dbReference>
<organism evidence="2 3">
    <name type="scientific">Klenkia marina</name>
    <dbReference type="NCBI Taxonomy" id="1960309"/>
    <lineage>
        <taxon>Bacteria</taxon>
        <taxon>Bacillati</taxon>
        <taxon>Actinomycetota</taxon>
        <taxon>Actinomycetes</taxon>
        <taxon>Geodermatophilales</taxon>
        <taxon>Geodermatophilaceae</taxon>
        <taxon>Klenkia</taxon>
    </lineage>
</organism>
<dbReference type="InterPro" id="IPR007569">
    <property type="entry name" value="DUF559"/>
</dbReference>
<feature type="domain" description="DUF559" evidence="1">
    <location>
        <begin position="213"/>
        <end position="276"/>
    </location>
</feature>